<proteinExistence type="predicted"/>
<keyword evidence="2" id="KW-0175">Coiled coil</keyword>
<feature type="coiled-coil region" evidence="2">
    <location>
        <begin position="535"/>
        <end position="562"/>
    </location>
</feature>
<dbReference type="CDD" id="cd01647">
    <property type="entry name" value="RT_LTR"/>
    <property type="match status" value="1"/>
</dbReference>
<evidence type="ECO:0000259" key="4">
    <source>
        <dbReference type="Pfam" id="PF00931"/>
    </source>
</evidence>
<dbReference type="SUPFAM" id="SSF52540">
    <property type="entry name" value="P-loop containing nucleoside triphosphate hydrolases"/>
    <property type="match status" value="2"/>
</dbReference>
<protein>
    <submittedName>
        <fullName evidence="6">Retrovirus-related Pol polyprotein from transposon 17.6</fullName>
    </submittedName>
</protein>
<feature type="domain" description="Reverse transcriptase" evidence="3">
    <location>
        <begin position="1541"/>
        <end position="1669"/>
    </location>
</feature>
<reference evidence="7" key="1">
    <citation type="journal article" date="2017" name="bioRxiv">
        <title>Comparative analysis of the genomes of Stylophora pistillata and Acropora digitifera provides evidence for extensive differences between species of corals.</title>
        <authorList>
            <person name="Voolstra C.R."/>
            <person name="Li Y."/>
            <person name="Liew Y.J."/>
            <person name="Baumgarten S."/>
            <person name="Zoccola D."/>
            <person name="Flot J.-F."/>
            <person name="Tambutte S."/>
            <person name="Allemand D."/>
            <person name="Aranda M."/>
        </authorList>
    </citation>
    <scope>NUCLEOTIDE SEQUENCE [LARGE SCALE GENOMIC DNA]</scope>
</reference>
<dbReference type="InterPro" id="IPR056681">
    <property type="entry name" value="DUF7779"/>
</dbReference>
<dbReference type="Gene3D" id="3.10.10.10">
    <property type="entry name" value="HIV Type 1 Reverse Transcriptase, subunit A, domain 1"/>
    <property type="match status" value="1"/>
</dbReference>
<dbReference type="PANTHER" id="PTHR37984:SF8">
    <property type="entry name" value="CCHC-TYPE DOMAIN-CONTAINING PROTEIN"/>
    <property type="match status" value="1"/>
</dbReference>
<dbReference type="InterPro" id="IPR050951">
    <property type="entry name" value="Retrovirus_Pol_polyprotein"/>
</dbReference>
<dbReference type="InterPro" id="IPR011990">
    <property type="entry name" value="TPR-like_helical_dom_sf"/>
</dbReference>
<dbReference type="Gene3D" id="3.40.50.300">
    <property type="entry name" value="P-loop containing nucleotide triphosphate hydrolases"/>
    <property type="match status" value="2"/>
</dbReference>
<organism evidence="6 7">
    <name type="scientific">Stylophora pistillata</name>
    <name type="common">Smooth cauliflower coral</name>
    <dbReference type="NCBI Taxonomy" id="50429"/>
    <lineage>
        <taxon>Eukaryota</taxon>
        <taxon>Metazoa</taxon>
        <taxon>Cnidaria</taxon>
        <taxon>Anthozoa</taxon>
        <taxon>Hexacorallia</taxon>
        <taxon>Scleractinia</taxon>
        <taxon>Astrocoeniina</taxon>
        <taxon>Pocilloporidae</taxon>
        <taxon>Stylophora</taxon>
    </lineage>
</organism>
<keyword evidence="1" id="KW-0802">TPR repeat</keyword>
<dbReference type="InterPro" id="IPR002182">
    <property type="entry name" value="NB-ARC"/>
</dbReference>
<dbReference type="FunFam" id="3.30.70.270:FF:000063">
    <property type="entry name" value="Zinc knuckle domaincontaining protein"/>
    <property type="match status" value="1"/>
</dbReference>
<dbReference type="GO" id="GO:0043531">
    <property type="term" value="F:ADP binding"/>
    <property type="evidence" value="ECO:0007669"/>
    <property type="project" value="InterPro"/>
</dbReference>
<evidence type="ECO:0000313" key="7">
    <source>
        <dbReference type="Proteomes" id="UP000225706"/>
    </source>
</evidence>
<dbReference type="SMART" id="SM00028">
    <property type="entry name" value="TPR"/>
    <property type="match status" value="2"/>
</dbReference>
<name>A0A2B4RTE6_STYPI</name>
<evidence type="ECO:0000313" key="6">
    <source>
        <dbReference type="EMBL" id="PFX20426.1"/>
    </source>
</evidence>
<keyword evidence="7" id="KW-1185">Reference proteome</keyword>
<evidence type="ECO:0000256" key="2">
    <source>
        <dbReference type="SAM" id="Coils"/>
    </source>
</evidence>
<gene>
    <name evidence="6" type="primary">pol</name>
    <name evidence="6" type="ORF">AWC38_SpisGene15125</name>
</gene>
<comment type="caution">
    <text evidence="6">The sequence shown here is derived from an EMBL/GenBank/DDBJ whole genome shotgun (WGS) entry which is preliminary data.</text>
</comment>
<dbReference type="Pfam" id="PF00931">
    <property type="entry name" value="NB-ARC"/>
    <property type="match status" value="1"/>
</dbReference>
<dbReference type="PROSITE" id="PS50005">
    <property type="entry name" value="TPR"/>
    <property type="match status" value="1"/>
</dbReference>
<feature type="domain" description="NB-ARC" evidence="4">
    <location>
        <begin position="678"/>
        <end position="846"/>
    </location>
</feature>
<dbReference type="PANTHER" id="PTHR37984">
    <property type="entry name" value="PROTEIN CBG26694"/>
    <property type="match status" value="1"/>
</dbReference>
<dbReference type="OrthoDB" id="5970029at2759"/>
<dbReference type="InterPro" id="IPR043128">
    <property type="entry name" value="Rev_trsase/Diguanyl_cyclase"/>
</dbReference>
<evidence type="ECO:0000256" key="1">
    <source>
        <dbReference type="PROSITE-ProRule" id="PRU00339"/>
    </source>
</evidence>
<dbReference type="InterPro" id="IPR000477">
    <property type="entry name" value="RT_dom"/>
</dbReference>
<feature type="domain" description="DUF7779" evidence="5">
    <location>
        <begin position="942"/>
        <end position="1019"/>
    </location>
</feature>
<dbReference type="EMBL" id="LSMT01000318">
    <property type="protein sequence ID" value="PFX20426.1"/>
    <property type="molecule type" value="Genomic_DNA"/>
</dbReference>
<dbReference type="InterPro" id="IPR043502">
    <property type="entry name" value="DNA/RNA_pol_sf"/>
</dbReference>
<dbReference type="Proteomes" id="UP000225706">
    <property type="component" value="Unassembled WGS sequence"/>
</dbReference>
<evidence type="ECO:0000259" key="3">
    <source>
        <dbReference type="Pfam" id="PF00078"/>
    </source>
</evidence>
<sequence>MGEEKAAMATGTSKTPILFMPTTLPGPPATPTVLTSPSPAAGPVSSFDLDDNQKRWVVIGITLNRLLLPVLRDFAGKELAKHYTSLKSTSGIHTQVYSKHTKKDGSFELNYGSINNNWGKFKRKVHRYDYKVTSAEDLAKLYLEPHMAKFTGFDDTCDLSSVLGMLSNSSVFHTRIQTNAKDVRSKVYHRLLCSYFRSRHAKRITPPEKAAHIRIAFHSGFRPISIYLPYSGKCPRQNMLTNHRPRLIYSKQSILLSVDKGKLLAQVRLKLCMGCPVDKDLMKFVSIEVTNLAQNVETITKSDADEAKKIREALLDATDEIMKFDKRIVDIESRLEEGHQAQTKKNKEFSSAIEDIFNNMTKIEERQDTNEENIFLLEERHDELESTVTSLKDGQSALTSKVEILEVGQTQLDSRLKKLEKGNAMATVDSKILHLPSRNHCFCGRESELQRIAAQLKNIARGCSESAICGLGGVGKTSLAVEFLWRQKDKKEYPGGLKLCMGCPVDKDLMKFVSIEVTNLAQNVETITKSDADEAKKIREALRDATDEIMKFDKRIVDIESRLEEGHQAQTKKNKEFSSVIEDIFNNMTKIEERQDTNEENIFLLEERHDELESTVTSLKDGQSALTSKVEILEVGQTQLDSRLKKLEKGNAIATVDSKILHLPSRNRCFCGRESELQRIAAQLKNIVRGCSESAICGLGGVGKTSLAVEFLWRQKDKKEYPGGIFWISGEKKDLFELSVSEMARQIGTFDDKDFSNSLSRTLDWLGKREQLWCLVVDNLDELEMSMDMRKLLTGRWKQAARGHIIITTRREATEIGEETEIEESSCIELKCFTEEEGVQFLKSRSGTAGQDSDFRELVEELGGLPLALDQAAAYIRCLRQPIKEYLKKYRKQKMLLLKKKKARNLVENTPPERLAVHTTWLLNFKHVNQMSEDMDLGETPSIVMKICAYLGPDDIPYQVINEGLHVVGTSKVVSDLWDAAEIVSLLTKFSLFQRHGTDSFSVHRLVQDVIQSEIEKDEIELRVLCCAVHTLNHALTKTLSPAEVCRSFVEDAVFSVENPPSLQLWGKLASHSTYLQEHLRTYVTKHENDVESLHSLLYTDATIRIFNEAAIFFGVSHQNVKAQAMQKKKLELLVHLEKPTLEEDCTLPHYFVDVPLKDKDHKVITCCMRNPPPENEALAEEDSVYNERKVEGDQLREKGNDAFKSRNFQEALRLYTRAIYLWPEDHQLFGNRALCHLKLGDPRKALEDCKKCLYLKPGYSKALQRKAWALRELVEGGNNELGGQKRAAIAVALHFDPSLRQDKTFCQRFPEELWIVWSVKWTAQLVFRVFFLVCMTRKRCEVHLLEESCESSEESILKVEELSTAESSGNRWLATLSFHNQQAKQETPIKCQLDTGATCNVLSYRDLSIITQNGNPPMETSKTKLKLFDGSMMKPVGVVDLRVTYGSQTHVLKFQIVGGSNEPLLSAETCQKLGPLKLGSQAEVLRLHEKNVPLTTQCILQDYRNVFEGLGHIGCSSFIVDRFAMPVQHTLRRIPVPLRNELCKAKVLSTLDAKGGFYHISLDETSNKLTTFWTPFGRYRYLRMPFGISVAPEEFENNLQEELADLEGVEVIRDDIIVMGFGDTQEQALRNHDQNMTKLLERARKVNLCLNGKKIKLKKQEVKFMGHIVSKDGLKPDPDKVIAVEEMPRPTCKQEVLTLLGFMNYLAKFLPRLSDVVQPPRDLTTKDAKFTWAKQHDRAFKEVKQLVVNHPVLAYYDCKD</sequence>
<dbReference type="InterPro" id="IPR019734">
    <property type="entry name" value="TPR_rpt"/>
</dbReference>
<feature type="repeat" description="TPR" evidence="1">
    <location>
        <begin position="1193"/>
        <end position="1226"/>
    </location>
</feature>
<dbReference type="SUPFAM" id="SSF56672">
    <property type="entry name" value="DNA/RNA polymerases"/>
    <property type="match status" value="1"/>
</dbReference>
<dbReference type="Pfam" id="PF00515">
    <property type="entry name" value="TPR_1"/>
    <property type="match status" value="1"/>
</dbReference>
<dbReference type="Gene3D" id="1.25.40.10">
    <property type="entry name" value="Tetratricopeptide repeat domain"/>
    <property type="match status" value="1"/>
</dbReference>
<evidence type="ECO:0000259" key="5">
    <source>
        <dbReference type="Pfam" id="PF25000"/>
    </source>
</evidence>
<dbReference type="CDD" id="cd05481">
    <property type="entry name" value="retropepsin_like_LTR_1"/>
    <property type="match status" value="1"/>
</dbReference>
<dbReference type="InterPro" id="IPR027417">
    <property type="entry name" value="P-loop_NTPase"/>
</dbReference>
<dbReference type="Pfam" id="PF00078">
    <property type="entry name" value="RVT_1"/>
    <property type="match status" value="1"/>
</dbReference>
<dbReference type="Pfam" id="PF25000">
    <property type="entry name" value="DUF7779"/>
    <property type="match status" value="1"/>
</dbReference>
<accession>A0A2B4RTE6</accession>
<dbReference type="Gene3D" id="3.30.70.270">
    <property type="match status" value="2"/>
</dbReference>
<dbReference type="SUPFAM" id="SSF48452">
    <property type="entry name" value="TPR-like"/>
    <property type="match status" value="1"/>
</dbReference>